<sequence length="5010" mass="558139">MALIWGLALPLPSYLSFLPLFGFLVCGSWVLFSVYQRWRQVAAKTDSEISKKHKLKKIQKRTGQKDLILYSSIQVPQLGKNLKMDSIEVNMTCISGLPVGWTQEYILWSMDRSLQQIFEHLENARASLMELALSEFQDVTSSSSSSSTTSSSSILVAQEALLPCRYCKKAKHSTDHSISSESSSSSSGLSYLPIISKETRWRFRSKSLPVFPQKQPSVFRNQSTSLPAFQLIEPEKSELFQNLAALSHFHPQNSFINSIFEPLNLCKQQEKTKDKKKSKSQLVSDHGPSSISNERSRLPEWAPLRLSPLARGELEGHMSWKVCTLREQTMPLPVKESWTMIEPENPQTQYSLPIPQSTEQNTNNKSPDLSSFQLLATTGVESGFKKTETKKSKSLISSRQLQCGSDSQVVESKSSVTSRGTPPLKSSEVNIIPEEATLLKKDPKHVLELSIGQRVLSVPEKRTQQHKALVTNVELTPRLPHQVTDSMKVTPLALLQVMDSMGMIPESHSEVTESVGLFPNPSNQVLKPMKATETVCKTPKTPNQVIESKKVTPSCQHQVLESKSMTSRMNQVTDNVKVTPVALLEVMNSMGVINKSYPHVVESVRQTSRPQYQAMESVKMDPLLNHQAVKPQHKVTEPVSMTAGSQNQAMDQVKVTPGPTHQSTKPFEMISTPLQIMDHMKITPMALLQVMDFMGKIPPAQPHVIESGSLTPDLITSPQFQGIESVHLAPPPEFQDTKTVELTQRPPLEDIKSVELVSKPWLPNISSGKIAPELSFEDEKTQMAEGKRLIPEIQVQSMKVGESIPGIHFEAVKSGELDHKPSHQTIEPNELTLWHQVSESSGMISEPGYQGTEAKLTSDTCHQVEESVGLTQSSLGITPAPLRQTSESMEISSISFQDTLKTRVQVVKEMGEIGETSESPHTIKESLGFLPGSEVQNVKSEVFTSEPQSQGIEFVHLNLEPCSEVIKLSEIPLKSEYEDAETVGLALPQIDKTHRAIPESCSEIRSLDLTLRPGMRDKKLESLMQNLKSVGLTSESSPLVERSTKLTTGPKPHDIALTPGPQLQEVKSRQMQPESQLQDVKCVNLIRQSVVESKKLKPEPLLQSMSLEKLTEAEAQLQSVKSVDLNLGPQLSVRSSELTPGPQLQSVKFSMFSQGPLLQGEKPVDLVSGPLHYGVRADEMTPGFTMQKIRLSDFIPGPKHQSVKSVQLLPEPQSVKSVELTPGPCLQDVRFSDLIPEPKHQGFKHTQLIQGIQLHDLKSLGCIPESFLQLSQEPQVEDMNSVLSTEGSQFHSMQSMVLTSELQCQDAKSKEVNLGLWQQDIKFPELTSGPKLQGVKFGEQTPGSMFHSDNSVEVTPELGLHDPKLARTSPELQDIKQVGPWLQDVKFFDLLPGIQPPGVKSSELSSGPQLKCVKLLELTSQPERQGVKQELLVPELLFQDAKNVSGKQVPNIEGEISYKLVSEPQIPNAESMAFTPGIQLPNVNQYELTRTPQSQGIQYSELIQGQQLEDVKHVAHSPVSKLQGLKSKSQLEDMTYVESTPGSHLGDMKSMQLTPEPETGEGKSRVLTPGPQAGDMKPEELTLDSKLKGLKSELLEDMKPMILVPGLCLEGVTSTEITSSSQLFEGMKSVEIPLGPQKQDFKSVEFTPDCKLEGVKSVMLIPGSRIQELKTVELDPGTQAQDVKARELKLDPKRQEKNSVTFAPEPLLQGTQLQNVKPQELTSETQMQDTKFMENNPCFKLQTLKYIEEIPDLQLRSFTSVKLTPRLTKQIIKSINRMRRRGVRGKKFMDLVPKQQSQGMVPVDITLGPRQDGQVSVNSQEWKFVNLDQLQRGSQSLEVIPEPKSKDIKSVDLNSEGQVQETKPVIQKGNTKGFKCELQWQSVKSPKVTPGPELNQVKPFRWTLQPQLQGVKTIGVNKESCLGSMKSIQWIPGPEFQGVKSVGLNLGSQPQGVKLAGLELSSELTVGPKCQEAKSVEFSFEPQLQPVKTSKLPLGLGLQKRKIFASTSEPKLHGVKTVELNKEPWLGSMKSIQWIPGPEFQGLKSIGLNPGLQSQGVKTSQWKSSTQMGDTKPAKVTLGPKHQEAKPTQFNVGPQVQYVTTSVLSPGPELQKGEKFPSTSEPQIQDIKTVELHQGPQLGSMKSIQWIPRPEFQVMKSILNLGSQSESITAVELKPSIQLRDMEISELTSRSKLREIQSSALFQEHQPQGFKPIDLKSGLQLKSMKSCDQTSRSKLSDTKSMALKPEHHLQHGKSPELTPGLQLQEAKPLESSQGTQFQDVKSLVFIQEPQLPGVKSGISNQGPQLQSDKIIKLNSLLHLKSMKSLQLTKPQGMKSKEFNPEPQWQGVKCSKLTPETKSQYMTFKSNPSTQMKGIPFSDLIMGTKIQGVKSTDSKPGLDLQDVKPSESILRTKLQEMKLMEFESGPQLQDVKSRMNMGIKLQDVKPMDFSSASYLQGMKSSEVIPTGKLQDVKSLESKPSAKIQDKKLNLTLGRKFSDLQSVGLDSGPQLLDRNPSELIMDIKLRGAKSMEFGPGKHLRSTKSSEVMMGTKFQGEKSMGFKSKPQIQSEKPSELIQETKLQNVKCVHFNYGPKLQSVTSEIITETNLQNVESVKFNTDPQLQDVKYSKLILGTILQDVKSMEFSSGSHLEGVKCSEVIPGTKLQKEKSVGLMPLTQDVKSFQLTLSKVQDRKPVQFNLDPKLQNRKLSMLTPEIHFQGMKPMGFNSGAKLQGVKSESINLQTMNYTAVGHGSELQVAELSQLALESKIHSVVPSKFNTENQQQDEKSHKLSQWPQNQSAIYMIFNPEPHLQQIKSSELSIGTKLQDVKSMKLNSEQQLQDVKSELCLETELPDMQSLEFNPGPQLQGIKSSELKPEPELQSIKYKVFCAGPHLQHMDSSACIPGPKPQCINSTECKCGPHLQCMDSSASIPGSKPHCVNSTGCNPGPHLPSIDSSACIPGPKPQCVNSTGCNSGSNVQYVKPSELTEVSKLQGMNSSELNPGTEIQNKTHIIRVNSGTHFRSLKSKLTPGSKFLGVTPVECNSGPQVQCVNSSELNPGTKLQCTNSMECKFEPYVQGMKAFELISGTKFQGMRSSELHPKSEFQGIGSVAFNSMQYLQNLKCELTPRTKFQDIIPMEFNSNLHLQGMNSSELTSHLMQHSVKKMVFIPKSYFQDAKSPESKSVPQPQNMNSLGLTSYLRSQCIKSVVFAPKSCFQDIKSVELRLGSQEQGMSCQQLTLGWQGVKPVILAPKPASKFLSGPALTSVKFSDLSSESQQQGMNSLQFTREPKLQSVKHVKLSSVSLQQTVKSVALPPRSLPEIVKSGNQTSKTSNQITESSERIPAQGHEFVEYAEMIPEPRHQVPKPVSLISIPIYQATESLEMTQELTHKGTETLEKSVEMTPKPAVKGTESSGMPLQLDLQVPEFVDLPALRDQGSKSLTPEKSYQVSETVELLSQSWPRVKDMEELYKKEVIESEGMTPEFKCHITKALGLTCEAKLQGKPFRGMNPKSVSRATGCTEKSPRPCPQVIEPVEVISEKRLQREESVVLTPKSSHHVPDFASGMTLRLHHQGPESVLPSEKPTELTPKSQHHVGSSGIAVGLGQLSESVSLTSKLQMEESLKLPPKQTNQVVGYVESVESVVLSSETWQQGTVSTGQTQPQNQSMKNAGIAPAGPLDQIIKFMSSSPKPLQFTESTKTQFQVAQSVGVIPIAPQKVVESVKVTPGPPLQVVKSVTIPGPTPQMAEYIKMTSKLQDVRPSEFASSLWLQNVKSKKLITEPTHQILETMELTGFQIIKTMLIPGPLLQMVKSEELAPGPIPQVVEPIGVDTESDIEVMDCLNLFPRPHLQELVNHIELSPRPNIQVKSAEFTSQQTPPYVEPIVLTQKQRLQVIKSLGIKTQHPQVMESKDLNQGQVYQNRDSEELTPKELQVENCFYRFLQSPSIPLISSSVKTTALGGFWDSGTSEVSKPLDRKNLGIDILQPAMSYTVLPLAPQNQPCDKIVNTVVVDVISKEITKRKHMDELEDSLQSHSQYPPQSWRSTPENFLAGLEAQRSSIQSFLGIQQNVWESHTCRQRLPRKYLSSMLMLGNVLGTIMEKNLCTPTCLAERATAGICQSVQNLFGVPAELMEFSQSLLEKGSGIIPQPSVIKNYIQRHTLCPGLEKRMALRMWTRGSTSSIIRQYSGTRLGIKKTKSKLNDISQEATQHIPVSCAGGQLPVLVQSESSLKIFCNRDNPVLMEESENSQSDSRARIFESQHSLKQSYLSRPKSNVSEQLHLLQDLQLKIAAKLLRSQIPPNVPPPLASGLVLKYPICLQCGRCSGFNCCHKLQDTFGPYLLIYPQLHIVSTPEGHGEIRLHLGFRLRTGKRPKVSKYRGRERSVTARSPKSPSRRRDKIYTPAFKTSTLTRDFQSGSSRSPDPVQVHTLSESDSESNQDEKWAKVRTKTTSDSKYKMKRITKELRSQSPKLYTNSRPTIESRSRDLPASLRRKRIRAYQTSTASLKRQPKKSSQPKFMQLVFQGLRQAFQTAHRIIAFVGQQPEDRRKPDNLWSSKKHHPKQRARDYPLPRDSKRGRRPVKQRSRAATTKLEDILWGEAYQRRSAQQLKRGSSSQRRPLQLPERTVSQTSISFRTTSIMQPLGIVRSASSGRAGRNFHRDDISSQDSKNFPKAAVRLRAQGGILPGSLLNRTLKNYIKEKHTHKEQNQHSFCSETPPNSSERHQPSPSERTLRSLFERSHRHRSRRIHCSPTEQTLHSPSERSRRSPSERRRRSPSERRRYRASERSQTSPWERKRTSSSGRRQRSPLERCHSPSDKSYCSFSEGIPCSPYERRGPSSSGRTHRSPSEMRQRRSSARSRRSQSERASYSSSERNRHTPSDRSQHSHSERSHHSHSKRNHHSHSERSHHSHSERSHHSHSERSQRSHSERSQHSHSERTSHSPPKERLKHSFPKEKPRQSLSKDFKSYSNMSPREPTKIFQSRVPRRAGGGVSEAAEGARHVTPAAAAPSEAARRK</sequence>
<gene>
    <name evidence="2" type="primary">Spata31h1</name>
</gene>
<organism evidence="1 2">
    <name type="scientific">Castor canadensis</name>
    <name type="common">American beaver</name>
    <dbReference type="NCBI Taxonomy" id="51338"/>
    <lineage>
        <taxon>Eukaryota</taxon>
        <taxon>Metazoa</taxon>
        <taxon>Chordata</taxon>
        <taxon>Craniata</taxon>
        <taxon>Vertebrata</taxon>
        <taxon>Euteleostomi</taxon>
        <taxon>Mammalia</taxon>
        <taxon>Eutheria</taxon>
        <taxon>Euarchontoglires</taxon>
        <taxon>Glires</taxon>
        <taxon>Rodentia</taxon>
        <taxon>Castorimorpha</taxon>
        <taxon>Castoridae</taxon>
        <taxon>Castor</taxon>
    </lineage>
</organism>
<accession>A0AC58KJL4</accession>
<proteinExistence type="predicted"/>
<name>A0AC58KJL4_CASCN</name>
<dbReference type="Proteomes" id="UP001732720">
    <property type="component" value="Chromosome 12"/>
</dbReference>
<dbReference type="RefSeq" id="XP_073905113.1">
    <property type="nucleotide sequence ID" value="XM_074049012.1"/>
</dbReference>
<protein>
    <submittedName>
        <fullName evidence="2">Spermatogenesis-associated protein 31H1</fullName>
    </submittedName>
</protein>
<evidence type="ECO:0000313" key="1">
    <source>
        <dbReference type="Proteomes" id="UP001732720"/>
    </source>
</evidence>
<evidence type="ECO:0000313" key="2">
    <source>
        <dbReference type="RefSeq" id="XP_073905113.1"/>
    </source>
</evidence>
<keyword evidence="1" id="KW-1185">Reference proteome</keyword>
<reference evidence="2" key="1">
    <citation type="submission" date="2025-08" db="UniProtKB">
        <authorList>
            <consortium name="RefSeq"/>
        </authorList>
    </citation>
    <scope>IDENTIFICATION</scope>
</reference>